<feature type="region of interest" description="Disordered" evidence="16">
    <location>
        <begin position="546"/>
        <end position="572"/>
    </location>
</feature>
<dbReference type="InterPro" id="IPR000531">
    <property type="entry name" value="Beta-barrel_TonB"/>
</dbReference>
<dbReference type="Pfam" id="PF00593">
    <property type="entry name" value="TonB_dep_Rec_b-barrel"/>
    <property type="match status" value="1"/>
</dbReference>
<dbReference type="PANTHER" id="PTHR32552">
    <property type="entry name" value="FERRICHROME IRON RECEPTOR-RELATED"/>
    <property type="match status" value="1"/>
</dbReference>
<feature type="chain" id="PRO_5015954425" evidence="17">
    <location>
        <begin position="30"/>
        <end position="789"/>
    </location>
</feature>
<keyword evidence="3 14" id="KW-0813">Transport</keyword>
<evidence type="ECO:0000256" key="16">
    <source>
        <dbReference type="SAM" id="MobiDB-lite"/>
    </source>
</evidence>
<evidence type="ECO:0000256" key="4">
    <source>
        <dbReference type="ARBA" id="ARBA00022452"/>
    </source>
</evidence>
<feature type="domain" description="TonB-dependent receptor-like beta-barrel" evidence="18">
    <location>
        <begin position="272"/>
        <end position="758"/>
    </location>
</feature>
<feature type="domain" description="TonB-dependent receptor plug" evidence="19">
    <location>
        <begin position="73"/>
        <end position="171"/>
    </location>
</feature>
<evidence type="ECO:0000259" key="18">
    <source>
        <dbReference type="Pfam" id="PF00593"/>
    </source>
</evidence>
<dbReference type="EMBL" id="UAQP01000014">
    <property type="protein sequence ID" value="SPU55677.1"/>
    <property type="molecule type" value="Genomic_DNA"/>
</dbReference>
<dbReference type="GO" id="GO:0015344">
    <property type="term" value="F:siderophore uptake transmembrane transporter activity"/>
    <property type="evidence" value="ECO:0007669"/>
    <property type="project" value="TreeGrafter"/>
</dbReference>
<dbReference type="InterPro" id="IPR036942">
    <property type="entry name" value="Beta-barrel_TonB_sf"/>
</dbReference>
<dbReference type="SUPFAM" id="SSF56935">
    <property type="entry name" value="Porins"/>
    <property type="match status" value="1"/>
</dbReference>
<evidence type="ECO:0000256" key="14">
    <source>
        <dbReference type="PROSITE-ProRule" id="PRU01360"/>
    </source>
</evidence>
<evidence type="ECO:0000313" key="21">
    <source>
        <dbReference type="Proteomes" id="UP000251186"/>
    </source>
</evidence>
<reference evidence="20 21" key="1">
    <citation type="submission" date="2018-06" db="EMBL/GenBank/DDBJ databases">
        <authorList>
            <consortium name="Pathogen Informatics"/>
            <person name="Doyle S."/>
        </authorList>
    </citation>
    <scope>NUCLEOTIDE SEQUENCE [LARGE SCALE GENOMIC DNA]</scope>
    <source>
        <strain evidence="20 21">NCTC11166</strain>
    </source>
</reference>
<comment type="subcellular location">
    <subcellularLocation>
        <location evidence="1 14">Cell outer membrane</location>
        <topology evidence="1 14">Multi-pass membrane protein</topology>
    </subcellularLocation>
</comment>
<evidence type="ECO:0000256" key="15">
    <source>
        <dbReference type="RuleBase" id="RU003357"/>
    </source>
</evidence>
<dbReference type="Proteomes" id="UP000251186">
    <property type="component" value="Unassembled WGS sequence"/>
</dbReference>
<dbReference type="Gene3D" id="2.40.170.20">
    <property type="entry name" value="TonB-dependent receptor, beta-barrel domain"/>
    <property type="match status" value="1"/>
</dbReference>
<keyword evidence="11 14" id="KW-0472">Membrane</keyword>
<organism evidence="20 21">
    <name type="scientific">Brevundimonas vesicularis</name>
    <name type="common">Pseudomonas vesicularis</name>
    <dbReference type="NCBI Taxonomy" id="41276"/>
    <lineage>
        <taxon>Bacteria</taxon>
        <taxon>Pseudomonadati</taxon>
        <taxon>Pseudomonadota</taxon>
        <taxon>Alphaproteobacteria</taxon>
        <taxon>Caulobacterales</taxon>
        <taxon>Caulobacteraceae</taxon>
        <taxon>Brevundimonas</taxon>
    </lineage>
</organism>
<dbReference type="GO" id="GO:0038023">
    <property type="term" value="F:signaling receptor activity"/>
    <property type="evidence" value="ECO:0007669"/>
    <property type="project" value="InterPro"/>
</dbReference>
<gene>
    <name evidence="20" type="primary">bfrD</name>
    <name evidence="20" type="ORF">NCTC11166_03079</name>
</gene>
<keyword evidence="10 15" id="KW-0798">TonB box</keyword>
<evidence type="ECO:0000256" key="12">
    <source>
        <dbReference type="ARBA" id="ARBA00023170"/>
    </source>
</evidence>
<dbReference type="InterPro" id="IPR010105">
    <property type="entry name" value="TonB_sidphr_rcpt"/>
</dbReference>
<proteinExistence type="inferred from homology"/>
<keyword evidence="6 14" id="KW-0812">Transmembrane</keyword>
<evidence type="ECO:0000256" key="6">
    <source>
        <dbReference type="ARBA" id="ARBA00022692"/>
    </source>
</evidence>
<evidence type="ECO:0000256" key="9">
    <source>
        <dbReference type="ARBA" id="ARBA00023065"/>
    </source>
</evidence>
<keyword evidence="12" id="KW-0675">Receptor</keyword>
<evidence type="ECO:0000256" key="13">
    <source>
        <dbReference type="ARBA" id="ARBA00023237"/>
    </source>
</evidence>
<keyword evidence="9" id="KW-0406">Ion transport</keyword>
<dbReference type="GO" id="GO:0015891">
    <property type="term" value="P:siderophore transport"/>
    <property type="evidence" value="ECO:0007669"/>
    <property type="project" value="InterPro"/>
</dbReference>
<evidence type="ECO:0000259" key="19">
    <source>
        <dbReference type="Pfam" id="PF07715"/>
    </source>
</evidence>
<evidence type="ECO:0000256" key="3">
    <source>
        <dbReference type="ARBA" id="ARBA00022448"/>
    </source>
</evidence>
<dbReference type="InterPro" id="IPR012910">
    <property type="entry name" value="Plug_dom"/>
</dbReference>
<protein>
    <submittedName>
        <fullName evidence="20">Virulence-associated outer membrane protein Vir-90</fullName>
    </submittedName>
</protein>
<feature type="signal peptide" evidence="17">
    <location>
        <begin position="1"/>
        <end position="29"/>
    </location>
</feature>
<comment type="similarity">
    <text evidence="2 14 15">Belongs to the TonB-dependent receptor family.</text>
</comment>
<dbReference type="AlphaFoldDB" id="A0A2X1BG45"/>
<accession>A0A2X1BG45</accession>
<keyword evidence="4 14" id="KW-1134">Transmembrane beta strand</keyword>
<dbReference type="InterPro" id="IPR037066">
    <property type="entry name" value="Plug_dom_sf"/>
</dbReference>
<keyword evidence="5" id="KW-0410">Iron transport</keyword>
<feature type="compositionally biased region" description="Low complexity" evidence="16">
    <location>
        <begin position="546"/>
        <end position="555"/>
    </location>
</feature>
<keyword evidence="13 14" id="KW-0998">Cell outer membrane</keyword>
<name>A0A2X1BG45_BREVE</name>
<dbReference type="PANTHER" id="PTHR32552:SF89">
    <property type="entry name" value="CATECHOLATE SIDEROPHORE RECEPTOR FIU"/>
    <property type="match status" value="1"/>
</dbReference>
<evidence type="ECO:0000256" key="5">
    <source>
        <dbReference type="ARBA" id="ARBA00022496"/>
    </source>
</evidence>
<evidence type="ECO:0000256" key="10">
    <source>
        <dbReference type="ARBA" id="ARBA00023077"/>
    </source>
</evidence>
<dbReference type="PROSITE" id="PS52016">
    <property type="entry name" value="TONB_DEPENDENT_REC_3"/>
    <property type="match status" value="1"/>
</dbReference>
<evidence type="ECO:0000256" key="11">
    <source>
        <dbReference type="ARBA" id="ARBA00023136"/>
    </source>
</evidence>
<evidence type="ECO:0000256" key="7">
    <source>
        <dbReference type="ARBA" id="ARBA00022729"/>
    </source>
</evidence>
<dbReference type="RefSeq" id="WP_112863552.1">
    <property type="nucleotide sequence ID" value="NZ_UAQP01000014.1"/>
</dbReference>
<dbReference type="InterPro" id="IPR039426">
    <property type="entry name" value="TonB-dep_rcpt-like"/>
</dbReference>
<evidence type="ECO:0000256" key="8">
    <source>
        <dbReference type="ARBA" id="ARBA00023004"/>
    </source>
</evidence>
<dbReference type="Gene3D" id="2.170.130.10">
    <property type="entry name" value="TonB-dependent receptor, plug domain"/>
    <property type="match status" value="1"/>
</dbReference>
<evidence type="ECO:0000256" key="17">
    <source>
        <dbReference type="SAM" id="SignalP"/>
    </source>
</evidence>
<evidence type="ECO:0000256" key="2">
    <source>
        <dbReference type="ARBA" id="ARBA00009810"/>
    </source>
</evidence>
<keyword evidence="8" id="KW-0408">Iron</keyword>
<keyword evidence="7 17" id="KW-0732">Signal</keyword>
<evidence type="ECO:0000313" key="20">
    <source>
        <dbReference type="EMBL" id="SPU55677.1"/>
    </source>
</evidence>
<dbReference type="Pfam" id="PF07715">
    <property type="entry name" value="Plug"/>
    <property type="match status" value="1"/>
</dbReference>
<evidence type="ECO:0000256" key="1">
    <source>
        <dbReference type="ARBA" id="ARBA00004571"/>
    </source>
</evidence>
<dbReference type="NCBIfam" id="TIGR01783">
    <property type="entry name" value="TonB-siderophor"/>
    <property type="match status" value="1"/>
</dbReference>
<sequence length="789" mass="83511">MSESRAAALRSLLFASSAAGMLVAAPAFAADVTAEDGVVLTADQSQPANLGTIDVNGQFKKPAPVSPEFVAPLVDTPRAVTVIPQAIIEQTSASSLQDLLSNSPGITFGAGEGGQPLADRPFIRGQSSGNNIFVDGIRDTGGQQREVFNLEQVEVIMGPDAVYSGRGSGGGSINLASKSPKLNAFTNVSAGAGTDGYLRGTVDANLPLGETAALRINLMGAQGDVPGRDAVDYDKWGLGLSLGAGLGTPSSMVFSYYHLTSDQMPDYGIPLFTKIQSRTTDSGVLDVPYDSFYGLKTRDYLTNEVDTFTFKAEHRLSDFATIRNVSRYSQTLNDYIVTNPGDGGYVGRAADGTYWMKRGTKTRWNPVTTLANVTDVFGQFATGSIKHSYDVGVELSREHNRNATYSTYTTSGSACPTDLTTVSGTYPTATGASGAGDCTQVYNPNPDDAWTGVINRGPTSSNTTEAIGVYANDSITLTERLILNLGVRWDQYSVKGVNAVLGSPSSTAGVWNVTGYTAVPERTWEFTNYQVGLVFKPTHNSSVYASWSTSSTPPTISAGDQNASGGTGTVDGVANTVLEPEDTESTEIGAKANVLNDRLTLSAAAFHLTRKNALILVEPNIFRQEGEAEVNGFELGVSGSVTPKWTVFGGYTYMDSELTKAAVVVSGTPPIAIVNPLQGLPLANTPQHSASLFTTYRVLPRLKVGGGVYYTSKSLGGNQGGAGGGNNRIYAPEWTRVDAFAAYDLTDRATLQLNVKNVTDEEYIMRTNGVHHADVAAGRQAILALNLRF</sequence>
<dbReference type="GO" id="GO:0009279">
    <property type="term" value="C:cell outer membrane"/>
    <property type="evidence" value="ECO:0007669"/>
    <property type="project" value="UniProtKB-SubCell"/>
</dbReference>
<dbReference type="CDD" id="cd01347">
    <property type="entry name" value="ligand_gated_channel"/>
    <property type="match status" value="1"/>
</dbReference>